<dbReference type="RefSeq" id="WP_068609646.1">
    <property type="nucleotide sequence ID" value="NZ_LZDH01000056.1"/>
</dbReference>
<dbReference type="OrthoDB" id="9796958at2"/>
<dbReference type="PANTHER" id="PTHR14119">
    <property type="entry name" value="HYDROLASE"/>
    <property type="match status" value="1"/>
</dbReference>
<name>A0A1A6DVM6_9BURK</name>
<dbReference type="SUPFAM" id="SSF52499">
    <property type="entry name" value="Isochorismatase-like hydrolases"/>
    <property type="match status" value="1"/>
</dbReference>
<organism evidence="2 3">
    <name type="scientific">Tepidimonas fonticaldi</name>
    <dbReference type="NCBI Taxonomy" id="1101373"/>
    <lineage>
        <taxon>Bacteria</taxon>
        <taxon>Pseudomonadati</taxon>
        <taxon>Pseudomonadota</taxon>
        <taxon>Betaproteobacteria</taxon>
        <taxon>Burkholderiales</taxon>
        <taxon>Tepidimonas</taxon>
    </lineage>
</organism>
<dbReference type="InterPro" id="IPR000868">
    <property type="entry name" value="Isochorismatase-like_dom"/>
</dbReference>
<feature type="domain" description="Isochorismatase-like" evidence="1">
    <location>
        <begin position="9"/>
        <end position="174"/>
    </location>
</feature>
<dbReference type="AlphaFoldDB" id="A0A1A6DVM6"/>
<gene>
    <name evidence="2" type="ORF">A9O67_07730</name>
</gene>
<dbReference type="Pfam" id="PF00857">
    <property type="entry name" value="Isochorismatase"/>
    <property type="match status" value="1"/>
</dbReference>
<keyword evidence="3" id="KW-1185">Reference proteome</keyword>
<evidence type="ECO:0000313" key="2">
    <source>
        <dbReference type="EMBL" id="OBS30834.1"/>
    </source>
</evidence>
<evidence type="ECO:0000313" key="3">
    <source>
        <dbReference type="Proteomes" id="UP000091969"/>
    </source>
</evidence>
<protein>
    <submittedName>
        <fullName evidence="2">Isochorismatase</fullName>
    </submittedName>
</protein>
<evidence type="ECO:0000259" key="1">
    <source>
        <dbReference type="Pfam" id="PF00857"/>
    </source>
</evidence>
<dbReference type="Gene3D" id="3.40.50.850">
    <property type="entry name" value="Isochorismatase-like"/>
    <property type="match status" value="1"/>
</dbReference>
<dbReference type="STRING" id="1101373.A9O67_07730"/>
<dbReference type="PANTHER" id="PTHR14119:SF3">
    <property type="entry name" value="ISOCHORISMATASE DOMAIN-CONTAINING PROTEIN 2"/>
    <property type="match status" value="1"/>
</dbReference>
<accession>A0A1A6DVM6</accession>
<dbReference type="InterPro" id="IPR036380">
    <property type="entry name" value="Isochorismatase-like_sf"/>
</dbReference>
<dbReference type="EMBL" id="LZDH01000056">
    <property type="protein sequence ID" value="OBS30834.1"/>
    <property type="molecule type" value="Genomic_DNA"/>
</dbReference>
<dbReference type="Proteomes" id="UP000091969">
    <property type="component" value="Unassembled WGS sequence"/>
</dbReference>
<sequence length="197" mass="21529">MLLDANDCQLVLVDYQARLMPAIARGDEVLQRTELLAGLAHLLDVPVWGTEQAPERLGPLAPSLRSRCRQVFAKTAFDACDSGLLAALRAPARPAGNARSLPKHLQKPAAPPRQTIVLAGCETHVCLLQTALGLVEQELDVWVVTDACGSRRDRDRDAALDRLAANGVELVTAEMVGFEWLRDAQHPRFREALALLK</sequence>
<proteinExistence type="predicted"/>
<comment type="caution">
    <text evidence="2">The sequence shown here is derived from an EMBL/GenBank/DDBJ whole genome shotgun (WGS) entry which is preliminary data.</text>
</comment>
<reference evidence="2 3" key="1">
    <citation type="submission" date="2016-06" db="EMBL/GenBank/DDBJ databases">
        <title>Genome sequence of Tepidimonas fonticaldi PL17.</title>
        <authorList>
            <person name="Pinnaka A.K."/>
        </authorList>
    </citation>
    <scope>NUCLEOTIDE SEQUENCE [LARGE SCALE GENOMIC DNA]</scope>
    <source>
        <strain evidence="2 3">PL17</strain>
    </source>
</reference>
<dbReference type="InterPro" id="IPR050993">
    <property type="entry name" value="Isochorismatase_domain"/>
</dbReference>